<keyword evidence="5" id="KW-0479">Metal-binding</keyword>
<dbReference type="InterPro" id="IPR023395">
    <property type="entry name" value="MCP_dom_sf"/>
</dbReference>
<feature type="domain" description="EF-hand" evidence="23">
    <location>
        <begin position="20"/>
        <end position="55"/>
    </location>
</feature>
<evidence type="ECO:0000256" key="3">
    <source>
        <dbReference type="ARBA" id="ARBA00022448"/>
    </source>
</evidence>
<evidence type="ECO:0000256" key="12">
    <source>
        <dbReference type="ARBA" id="ARBA00036310"/>
    </source>
</evidence>
<dbReference type="SUPFAM" id="SSF47473">
    <property type="entry name" value="EF-hand"/>
    <property type="match status" value="1"/>
</dbReference>
<comment type="similarity">
    <text evidence="2 22">Belongs to the mitochondrial carrier (TC 2.A.29) family.</text>
</comment>
<feature type="repeat" description="Solcar" evidence="21">
    <location>
        <begin position="236"/>
        <end position="321"/>
    </location>
</feature>
<evidence type="ECO:0000256" key="1">
    <source>
        <dbReference type="ARBA" id="ARBA00004448"/>
    </source>
</evidence>
<dbReference type="InterPro" id="IPR002067">
    <property type="entry name" value="MCP"/>
</dbReference>
<dbReference type="InParanoid" id="A0A1S3A2K4"/>
<evidence type="ECO:0000313" key="25">
    <source>
        <dbReference type="RefSeq" id="XP_007528352.2"/>
    </source>
</evidence>
<comment type="catalytic activity">
    <reaction evidence="11">
        <text>3'-AMP(out) + phosphate(in) = 3'-AMP(in) + phosphate(out)</text>
        <dbReference type="Rhea" id="RHEA:73691"/>
        <dbReference type="ChEBI" id="CHEBI:43474"/>
        <dbReference type="ChEBI" id="CHEBI:60880"/>
    </reaction>
</comment>
<comment type="catalytic activity">
    <reaction evidence="10">
        <text>dAMP(out) + phosphate(in) = dAMP(in) + phosphate(out)</text>
        <dbReference type="Rhea" id="RHEA:73687"/>
        <dbReference type="ChEBI" id="CHEBI:43474"/>
        <dbReference type="ChEBI" id="CHEBI:58245"/>
    </reaction>
</comment>
<feature type="domain" description="EF-hand" evidence="23">
    <location>
        <begin position="87"/>
        <end position="122"/>
    </location>
</feature>
<evidence type="ECO:0000259" key="23">
    <source>
        <dbReference type="PROSITE" id="PS50222"/>
    </source>
</evidence>
<evidence type="ECO:0000256" key="13">
    <source>
        <dbReference type="ARBA" id="ARBA00036630"/>
    </source>
</evidence>
<evidence type="ECO:0000256" key="14">
    <source>
        <dbReference type="ARBA" id="ARBA00036908"/>
    </source>
</evidence>
<dbReference type="Pfam" id="PF13499">
    <property type="entry name" value="EF-hand_7"/>
    <property type="match status" value="2"/>
</dbReference>
<dbReference type="GO" id="GO:0005509">
    <property type="term" value="F:calcium ion binding"/>
    <property type="evidence" value="ECO:0007669"/>
    <property type="project" value="InterPro"/>
</dbReference>
<evidence type="ECO:0000256" key="5">
    <source>
        <dbReference type="ARBA" id="ARBA00022723"/>
    </source>
</evidence>
<protein>
    <submittedName>
        <fullName evidence="25">Mitochondrial adenyl nucleotide antiporter SLC25A24-like isoform X2</fullName>
    </submittedName>
</protein>
<evidence type="ECO:0000256" key="9">
    <source>
        <dbReference type="ARBA" id="ARBA00023136"/>
    </source>
</evidence>
<dbReference type="FunCoup" id="A0A1S3A2K4">
    <property type="interactions" value="397"/>
</dbReference>
<feature type="repeat" description="Solcar" evidence="21">
    <location>
        <begin position="333"/>
        <end position="419"/>
    </location>
</feature>
<reference evidence="25" key="1">
    <citation type="submission" date="2025-08" db="UniProtKB">
        <authorList>
            <consortium name="RefSeq"/>
        </authorList>
    </citation>
    <scope>IDENTIFICATION</scope>
</reference>
<keyword evidence="24" id="KW-1185">Reference proteome</keyword>
<dbReference type="GO" id="GO:0055085">
    <property type="term" value="P:transmembrane transport"/>
    <property type="evidence" value="ECO:0007669"/>
    <property type="project" value="InterPro"/>
</dbReference>
<dbReference type="PANTHER" id="PTHR24089">
    <property type="entry name" value="SOLUTE CARRIER FAMILY 25"/>
    <property type="match status" value="1"/>
</dbReference>
<evidence type="ECO:0000256" key="7">
    <source>
        <dbReference type="ARBA" id="ARBA00022837"/>
    </source>
</evidence>
<comment type="subcellular location">
    <subcellularLocation>
        <location evidence="1">Mitochondrion inner membrane</location>
        <topology evidence="1">Multi-pass membrane protein</topology>
    </subcellularLocation>
</comment>
<evidence type="ECO:0000256" key="10">
    <source>
        <dbReference type="ARBA" id="ARBA00036282"/>
    </source>
</evidence>
<evidence type="ECO:0000256" key="6">
    <source>
        <dbReference type="ARBA" id="ARBA00022737"/>
    </source>
</evidence>
<sequence length="423" mass="48036">MLRWLRGFVLPAASCQEDKEDYFRYRILFEDLDRDGNGVLDISELREGLHNWSSSFTPQSEKAILKAADTNADNKLDFEEFMKYLQEHEKKMKLAFKSLDRNSDGVIEVSEVIAAFKSLGVNISKAQAKEILQSISNDETLTIDWDEWKYYFLLRPAKDINEIVRFWKRTSVVDIGESLAIPDEFTEEEKHSGDWWRRLVAGGIAGAVARTCTAPFDRWKVMMQYKKWLSFDGAKIGIVERFISGSLAGATSQTCVYPLEVLKTRLAISTTGQYTGAIDCAKKILKQEGVRVFFKGYVPNLLGIIPYAGIDLAVYELLKNYWLEHHAEDSLNPGIMILLAFSTFSHTCGQVVSFPLNLIRTHMQAKALEESPPSMIDFIQDVYNKEGARGFFRGLTPNIIKVLPAVIISCVTFEKVKNYLGFI</sequence>
<keyword evidence="9 21" id="KW-0472">Membrane</keyword>
<evidence type="ECO:0000256" key="2">
    <source>
        <dbReference type="ARBA" id="ARBA00006375"/>
    </source>
</evidence>
<dbReference type="Proteomes" id="UP001652624">
    <property type="component" value="Chromosome 11"/>
</dbReference>
<comment type="catalytic activity">
    <reaction evidence="18">
        <text>Mg(2+)(in) + ADP(out) + ATP(in) + H(+)(out) = Mg(2+)(out) + ADP(in) + ATP(out) + H(+)(in)</text>
        <dbReference type="Rhea" id="RHEA:73659"/>
        <dbReference type="ChEBI" id="CHEBI:15378"/>
        <dbReference type="ChEBI" id="CHEBI:18420"/>
        <dbReference type="ChEBI" id="CHEBI:30616"/>
        <dbReference type="ChEBI" id="CHEBI:456216"/>
    </reaction>
</comment>
<proteinExistence type="inferred from homology"/>
<dbReference type="PRINTS" id="PR00926">
    <property type="entry name" value="MITOCARRIER"/>
</dbReference>
<evidence type="ECO:0000256" key="4">
    <source>
        <dbReference type="ARBA" id="ARBA00022692"/>
    </source>
</evidence>
<dbReference type="eggNOG" id="KOG0036">
    <property type="taxonomic scope" value="Eukaryota"/>
</dbReference>
<dbReference type="GeneID" id="103118115"/>
<gene>
    <name evidence="25" type="primary">LOC103118115</name>
</gene>
<evidence type="ECO:0000256" key="19">
    <source>
        <dbReference type="ARBA" id="ARBA00048844"/>
    </source>
</evidence>
<evidence type="ECO:0000256" key="16">
    <source>
        <dbReference type="ARBA" id="ARBA00048314"/>
    </source>
</evidence>
<evidence type="ECO:0000256" key="8">
    <source>
        <dbReference type="ARBA" id="ARBA00022989"/>
    </source>
</evidence>
<organism evidence="24 25">
    <name type="scientific">Erinaceus europaeus</name>
    <name type="common">Western European hedgehog</name>
    <dbReference type="NCBI Taxonomy" id="9365"/>
    <lineage>
        <taxon>Eukaryota</taxon>
        <taxon>Metazoa</taxon>
        <taxon>Chordata</taxon>
        <taxon>Craniata</taxon>
        <taxon>Vertebrata</taxon>
        <taxon>Euteleostomi</taxon>
        <taxon>Mammalia</taxon>
        <taxon>Eutheria</taxon>
        <taxon>Laurasiatheria</taxon>
        <taxon>Eulipotyphla</taxon>
        <taxon>Erinaceidae</taxon>
        <taxon>Erinaceinae</taxon>
        <taxon>Erinaceus</taxon>
    </lineage>
</organism>
<evidence type="ECO:0000256" key="18">
    <source>
        <dbReference type="ARBA" id="ARBA00048804"/>
    </source>
</evidence>
<evidence type="ECO:0000256" key="20">
    <source>
        <dbReference type="ARBA" id="ARBA00049234"/>
    </source>
</evidence>
<dbReference type="AlphaFoldDB" id="A0A1S3A2K4"/>
<dbReference type="PROSITE" id="PS50222">
    <property type="entry name" value="EF_HAND_2"/>
    <property type="match status" value="2"/>
</dbReference>
<evidence type="ECO:0000256" key="15">
    <source>
        <dbReference type="ARBA" id="ARBA00047352"/>
    </source>
</evidence>
<comment type="catalytic activity">
    <reaction evidence="19">
        <text>dADP(out) + phosphate(in) + H(+)(out) = dADP(in) + phosphate(out) + H(+)(in)</text>
        <dbReference type="Rhea" id="RHEA:73695"/>
        <dbReference type="ChEBI" id="CHEBI:15378"/>
        <dbReference type="ChEBI" id="CHEBI:43474"/>
        <dbReference type="ChEBI" id="CHEBI:57667"/>
    </reaction>
</comment>
<dbReference type="GO" id="GO:0005743">
    <property type="term" value="C:mitochondrial inner membrane"/>
    <property type="evidence" value="ECO:0007669"/>
    <property type="project" value="UniProtKB-SubCell"/>
</dbReference>
<dbReference type="OrthoDB" id="270584at2759"/>
<keyword evidence="3 22" id="KW-0813">Transport</keyword>
<dbReference type="InterPro" id="IPR018108">
    <property type="entry name" value="MCP_transmembrane"/>
</dbReference>
<name>A0A1S3A2K4_ERIEU</name>
<keyword evidence="4 21" id="KW-0812">Transmembrane</keyword>
<comment type="catalytic activity">
    <reaction evidence="16">
        <text>phosphate(in) + ATP(out) + 2 H(+)(out) = phosphate(out) + ATP(in) + 2 H(+)(in)</text>
        <dbReference type="Rhea" id="RHEA:72035"/>
        <dbReference type="ChEBI" id="CHEBI:15378"/>
        <dbReference type="ChEBI" id="CHEBI:30616"/>
        <dbReference type="ChEBI" id="CHEBI:43474"/>
    </reaction>
</comment>
<accession>A0A1S3A2K4</accession>
<dbReference type="Gene3D" id="1.50.40.10">
    <property type="entry name" value="Mitochondrial carrier domain"/>
    <property type="match status" value="1"/>
</dbReference>
<dbReference type="SMART" id="SM00054">
    <property type="entry name" value="EFh"/>
    <property type="match status" value="3"/>
</dbReference>
<comment type="catalytic activity">
    <reaction evidence="17">
        <text>dAMP(in) + ADP(out) + H(+)(out) = dAMP(out) + ADP(in) + H(+)(in)</text>
        <dbReference type="Rhea" id="RHEA:73675"/>
        <dbReference type="ChEBI" id="CHEBI:15378"/>
        <dbReference type="ChEBI" id="CHEBI:58245"/>
        <dbReference type="ChEBI" id="CHEBI:456216"/>
    </reaction>
</comment>
<comment type="catalytic activity">
    <reaction evidence="14">
        <text>AMP(out) + phosphate(in) = AMP(in) + phosphate(out)</text>
        <dbReference type="Rhea" id="RHEA:70259"/>
        <dbReference type="ChEBI" id="CHEBI:43474"/>
        <dbReference type="ChEBI" id="CHEBI:456215"/>
    </reaction>
</comment>
<dbReference type="SUPFAM" id="SSF103506">
    <property type="entry name" value="Mitochondrial carrier"/>
    <property type="match status" value="1"/>
</dbReference>
<keyword evidence="7" id="KW-0106">Calcium</keyword>
<evidence type="ECO:0000256" key="22">
    <source>
        <dbReference type="RuleBase" id="RU000488"/>
    </source>
</evidence>
<dbReference type="Gene3D" id="1.10.238.10">
    <property type="entry name" value="EF-hand"/>
    <property type="match status" value="2"/>
</dbReference>
<comment type="catalytic activity">
    <reaction evidence="12">
        <text>3'-AMP(in) + ADP(out) + H(+)(out) = 3'-AMP(out) + ADP(in) + H(+)(in)</text>
        <dbReference type="Rhea" id="RHEA:73679"/>
        <dbReference type="ChEBI" id="CHEBI:15378"/>
        <dbReference type="ChEBI" id="CHEBI:60880"/>
        <dbReference type="ChEBI" id="CHEBI:456216"/>
    </reaction>
</comment>
<comment type="catalytic activity">
    <reaction evidence="15">
        <text>ADP(out) + phosphate(in) + H(+)(out) = ADP(in) + phosphate(out) + H(+)(in)</text>
        <dbReference type="Rhea" id="RHEA:65844"/>
        <dbReference type="ChEBI" id="CHEBI:15378"/>
        <dbReference type="ChEBI" id="CHEBI:43474"/>
        <dbReference type="ChEBI" id="CHEBI:456216"/>
    </reaction>
</comment>
<comment type="catalytic activity">
    <reaction evidence="20">
        <text>dADP(in) + ADP(out) = dADP(out) + ADP(in)</text>
        <dbReference type="Rhea" id="RHEA:72855"/>
        <dbReference type="ChEBI" id="CHEBI:57667"/>
        <dbReference type="ChEBI" id="CHEBI:456216"/>
    </reaction>
</comment>
<dbReference type="Pfam" id="PF00153">
    <property type="entry name" value="Mito_carr"/>
    <property type="match status" value="3"/>
</dbReference>
<dbReference type="InterPro" id="IPR018247">
    <property type="entry name" value="EF_Hand_1_Ca_BS"/>
</dbReference>
<comment type="catalytic activity">
    <reaction evidence="13">
        <text>ADP(out) + diphosphate(in) = ADP(in) + diphosphate(out)</text>
        <dbReference type="Rhea" id="RHEA:73671"/>
        <dbReference type="ChEBI" id="CHEBI:33019"/>
        <dbReference type="ChEBI" id="CHEBI:456216"/>
    </reaction>
</comment>
<dbReference type="PROSITE" id="PS50920">
    <property type="entry name" value="SOLCAR"/>
    <property type="match status" value="2"/>
</dbReference>
<dbReference type="InterPro" id="IPR011992">
    <property type="entry name" value="EF-hand-dom_pair"/>
</dbReference>
<evidence type="ECO:0000256" key="11">
    <source>
        <dbReference type="ARBA" id="ARBA00036289"/>
    </source>
</evidence>
<evidence type="ECO:0000256" key="21">
    <source>
        <dbReference type="PROSITE-ProRule" id="PRU00282"/>
    </source>
</evidence>
<dbReference type="InterPro" id="IPR002048">
    <property type="entry name" value="EF_hand_dom"/>
</dbReference>
<keyword evidence="8" id="KW-1133">Transmembrane helix</keyword>
<keyword evidence="6" id="KW-0677">Repeat</keyword>
<dbReference type="RefSeq" id="XP_007528352.2">
    <property type="nucleotide sequence ID" value="XM_007528290.2"/>
</dbReference>
<evidence type="ECO:0000313" key="24">
    <source>
        <dbReference type="Proteomes" id="UP001652624"/>
    </source>
</evidence>
<dbReference type="PROSITE" id="PS00018">
    <property type="entry name" value="EF_HAND_1"/>
    <property type="match status" value="2"/>
</dbReference>
<evidence type="ECO:0000256" key="17">
    <source>
        <dbReference type="ARBA" id="ARBA00048433"/>
    </source>
</evidence>